<dbReference type="InterPro" id="IPR002893">
    <property type="entry name" value="Znf_MYND"/>
</dbReference>
<keyword evidence="1" id="KW-0479">Metal-binding</keyword>
<dbReference type="AlphaFoldDB" id="E9H3Q5"/>
<evidence type="ECO:0000313" key="8">
    <source>
        <dbReference type="Proteomes" id="UP000000305"/>
    </source>
</evidence>
<dbReference type="SUPFAM" id="SSF144232">
    <property type="entry name" value="HIT/MYND zinc finger-like"/>
    <property type="match status" value="1"/>
</dbReference>
<keyword evidence="3" id="KW-0862">Zinc</keyword>
<evidence type="ECO:0000313" key="7">
    <source>
        <dbReference type="EMBL" id="EFX73554.1"/>
    </source>
</evidence>
<evidence type="ECO:0000259" key="6">
    <source>
        <dbReference type="PROSITE" id="PS50865"/>
    </source>
</evidence>
<dbReference type="PANTHER" id="PTHR33066:SF2">
    <property type="entry name" value="FILAGGRIN-2-LIKE"/>
    <property type="match status" value="1"/>
</dbReference>
<dbReference type="HOGENOM" id="CLU_442312_0_0_1"/>
<dbReference type="Pfam" id="PF01753">
    <property type="entry name" value="zf-MYND"/>
    <property type="match status" value="1"/>
</dbReference>
<feature type="region of interest" description="Disordered" evidence="5">
    <location>
        <begin position="170"/>
        <end position="224"/>
    </location>
</feature>
<dbReference type="Proteomes" id="UP000000305">
    <property type="component" value="Unassembled WGS sequence"/>
</dbReference>
<evidence type="ECO:0000256" key="2">
    <source>
        <dbReference type="ARBA" id="ARBA00022771"/>
    </source>
</evidence>
<accession>E9H3Q5</accession>
<dbReference type="EMBL" id="GL732589">
    <property type="protein sequence ID" value="EFX73554.1"/>
    <property type="molecule type" value="Genomic_DNA"/>
</dbReference>
<dbReference type="GO" id="GO:0008270">
    <property type="term" value="F:zinc ion binding"/>
    <property type="evidence" value="ECO:0007669"/>
    <property type="project" value="UniProtKB-KW"/>
</dbReference>
<dbReference type="PhylomeDB" id="E9H3Q5"/>
<evidence type="ECO:0000256" key="1">
    <source>
        <dbReference type="ARBA" id="ARBA00022723"/>
    </source>
</evidence>
<dbReference type="InParanoid" id="E9H3Q5"/>
<dbReference type="PROSITE" id="PS50865">
    <property type="entry name" value="ZF_MYND_2"/>
    <property type="match status" value="1"/>
</dbReference>
<gene>
    <name evidence="7" type="ORF">DAPPUDRAFT_109648</name>
</gene>
<protein>
    <recommendedName>
        <fullName evidence="6">MYND-type domain-containing protein</fullName>
    </recommendedName>
</protein>
<evidence type="ECO:0000256" key="3">
    <source>
        <dbReference type="ARBA" id="ARBA00022833"/>
    </source>
</evidence>
<dbReference type="OrthoDB" id="6332516at2759"/>
<proteinExistence type="predicted"/>
<keyword evidence="8" id="KW-1185">Reference proteome</keyword>
<dbReference type="Gene3D" id="6.10.140.2220">
    <property type="match status" value="1"/>
</dbReference>
<organism evidence="7 8">
    <name type="scientific">Daphnia pulex</name>
    <name type="common">Water flea</name>
    <dbReference type="NCBI Taxonomy" id="6669"/>
    <lineage>
        <taxon>Eukaryota</taxon>
        <taxon>Metazoa</taxon>
        <taxon>Ecdysozoa</taxon>
        <taxon>Arthropoda</taxon>
        <taxon>Crustacea</taxon>
        <taxon>Branchiopoda</taxon>
        <taxon>Diplostraca</taxon>
        <taxon>Cladocera</taxon>
        <taxon>Anomopoda</taxon>
        <taxon>Daphniidae</taxon>
        <taxon>Daphnia</taxon>
    </lineage>
</organism>
<keyword evidence="2 4" id="KW-0863">Zinc-finger</keyword>
<dbReference type="PANTHER" id="PTHR33066">
    <property type="entry name" value="INTEGRASE_SAM-LIKE_N DOMAIN-CONTAINING PROTEIN"/>
    <property type="match status" value="1"/>
</dbReference>
<sequence length="618" mass="71804">MGRDLRSWMTAKLKPAEGKQLREKYVPSFRSDSFELVCPQLDSSMARRLKDLKSVEATKVESIEKSLLAEQYKILDIARPLLFVWENLSKDPALKVSPLSEATGTALQLWGNSFFNLTARRRENILKTTDPKFVSLLNEPHRFCKKETGSLFGRSFLRRMVRDADDDRKLRNIGRAGGPHQKPYTRDSSNFRSGREHGRYNGRFQPYRGSNEFNKSGSFNQQSRGGRYEHFSIPLVKDSTGDIHHLGGRVKLFSEFWPTLTQDRWVLEAVSLGVRIPFLERPTVPFYLDNMRMSEKILEIDQKQCLRNFKFGLYDIALFYTHDQQINLRNLVTKKKQKDFFHKVVVWEIKTSLEIEWDNFQMIPMNLDGYETSINHRFVIFSHRNQQSRLTCDVRKMSDPRTTEKVLTFVSEEGEDVAYKDGFLIITNLKADIMVVDVLESGLSRIILQADKDFAKSVVTVSIHSDYMFFMCEYVDEYSVLITKMQVWDLQAIKSAPTDTPLQPFCAFEESEITLIGKAVTFHADMFGLVFVTVSPTPQYLVDSLPYIIRVVNFLPNCNFCKQIKKKLWRCGRCKSAKYCDGVCQSADWQHHKVMQRRRRFLRSLGSRLFTSQQTDNN</sequence>
<dbReference type="eggNOG" id="ENOG502RTCJ">
    <property type="taxonomic scope" value="Eukaryota"/>
</dbReference>
<name>E9H3Q5_DAPPU</name>
<reference evidence="7 8" key="1">
    <citation type="journal article" date="2011" name="Science">
        <title>The ecoresponsive genome of Daphnia pulex.</title>
        <authorList>
            <person name="Colbourne J.K."/>
            <person name="Pfrender M.E."/>
            <person name="Gilbert D."/>
            <person name="Thomas W.K."/>
            <person name="Tucker A."/>
            <person name="Oakley T.H."/>
            <person name="Tokishita S."/>
            <person name="Aerts A."/>
            <person name="Arnold G.J."/>
            <person name="Basu M.K."/>
            <person name="Bauer D.J."/>
            <person name="Caceres C.E."/>
            <person name="Carmel L."/>
            <person name="Casola C."/>
            <person name="Choi J.H."/>
            <person name="Detter J.C."/>
            <person name="Dong Q."/>
            <person name="Dusheyko S."/>
            <person name="Eads B.D."/>
            <person name="Frohlich T."/>
            <person name="Geiler-Samerotte K.A."/>
            <person name="Gerlach D."/>
            <person name="Hatcher P."/>
            <person name="Jogdeo S."/>
            <person name="Krijgsveld J."/>
            <person name="Kriventseva E.V."/>
            <person name="Kultz D."/>
            <person name="Laforsch C."/>
            <person name="Lindquist E."/>
            <person name="Lopez J."/>
            <person name="Manak J.R."/>
            <person name="Muller J."/>
            <person name="Pangilinan J."/>
            <person name="Patwardhan R.P."/>
            <person name="Pitluck S."/>
            <person name="Pritham E.J."/>
            <person name="Rechtsteiner A."/>
            <person name="Rho M."/>
            <person name="Rogozin I.B."/>
            <person name="Sakarya O."/>
            <person name="Salamov A."/>
            <person name="Schaack S."/>
            <person name="Shapiro H."/>
            <person name="Shiga Y."/>
            <person name="Skalitzky C."/>
            <person name="Smith Z."/>
            <person name="Souvorov A."/>
            <person name="Sung W."/>
            <person name="Tang Z."/>
            <person name="Tsuchiya D."/>
            <person name="Tu H."/>
            <person name="Vos H."/>
            <person name="Wang M."/>
            <person name="Wolf Y.I."/>
            <person name="Yamagata H."/>
            <person name="Yamada T."/>
            <person name="Ye Y."/>
            <person name="Shaw J.R."/>
            <person name="Andrews J."/>
            <person name="Crease T.J."/>
            <person name="Tang H."/>
            <person name="Lucas S.M."/>
            <person name="Robertson H.M."/>
            <person name="Bork P."/>
            <person name="Koonin E.V."/>
            <person name="Zdobnov E.M."/>
            <person name="Grigoriev I.V."/>
            <person name="Lynch M."/>
            <person name="Boore J.L."/>
        </authorList>
    </citation>
    <scope>NUCLEOTIDE SEQUENCE [LARGE SCALE GENOMIC DNA]</scope>
</reference>
<dbReference type="KEGG" id="dpx:DAPPUDRAFT_109648"/>
<feature type="domain" description="MYND-type" evidence="6">
    <location>
        <begin position="558"/>
        <end position="596"/>
    </location>
</feature>
<evidence type="ECO:0000256" key="5">
    <source>
        <dbReference type="SAM" id="MobiDB-lite"/>
    </source>
</evidence>
<feature type="compositionally biased region" description="Polar residues" evidence="5">
    <location>
        <begin position="211"/>
        <end position="224"/>
    </location>
</feature>
<evidence type="ECO:0000256" key="4">
    <source>
        <dbReference type="PROSITE-ProRule" id="PRU00134"/>
    </source>
</evidence>